<comment type="similarity">
    <text evidence="3">Belongs to the acetyltransferase family. RimJ subfamily.</text>
</comment>
<feature type="domain" description="N-acetyltransferase" evidence="4">
    <location>
        <begin position="17"/>
        <end position="172"/>
    </location>
</feature>
<evidence type="ECO:0000259" key="4">
    <source>
        <dbReference type="PROSITE" id="PS51186"/>
    </source>
</evidence>
<evidence type="ECO:0000256" key="2">
    <source>
        <dbReference type="ARBA" id="ARBA00023315"/>
    </source>
</evidence>
<organism evidence="5">
    <name type="scientific">Siphoviridae sp. ctg0K17</name>
    <dbReference type="NCBI Taxonomy" id="2825600"/>
    <lineage>
        <taxon>Viruses</taxon>
        <taxon>Duplodnaviria</taxon>
        <taxon>Heunggongvirae</taxon>
        <taxon>Uroviricota</taxon>
        <taxon>Caudoviricetes</taxon>
    </lineage>
</organism>
<dbReference type="SUPFAM" id="SSF55729">
    <property type="entry name" value="Acyl-CoA N-acyltransferases (Nat)"/>
    <property type="match status" value="1"/>
</dbReference>
<keyword evidence="1" id="KW-0808">Transferase</keyword>
<sequence length="180" mass="20329">MNAEIDISNVVLRTERLILRPWRESDLDDFFGYASVDGVGEMAGWSHHKTKEETQAVLTAFISGKKTFAIERGGKVIGSLGIEKYDEEKLPEFSDKSGRELGFVLSKDYWGNGYMAEAVRAVIDYLFGQVGLDFIACGYFTDNPQSKRVQEKCGFEFYKYSKYTTAYGVTKDECINVLFG</sequence>
<reference evidence="5" key="1">
    <citation type="journal article" date="2021" name="Proc. Natl. Acad. Sci. U.S.A.">
        <title>A Catalog of Tens of Thousands of Viruses from Human Metagenomes Reveals Hidden Associations with Chronic Diseases.</title>
        <authorList>
            <person name="Tisza M.J."/>
            <person name="Buck C.B."/>
        </authorList>
    </citation>
    <scope>NUCLEOTIDE SEQUENCE</scope>
    <source>
        <strain evidence="5">Ctg0K17</strain>
    </source>
</reference>
<name>A0A8S5PUX9_9CAUD</name>
<dbReference type="InterPro" id="IPR051531">
    <property type="entry name" value="N-acetyltransferase"/>
</dbReference>
<dbReference type="PROSITE" id="PS51186">
    <property type="entry name" value="GNAT"/>
    <property type="match status" value="1"/>
</dbReference>
<evidence type="ECO:0000313" key="5">
    <source>
        <dbReference type="EMBL" id="DAE10879.1"/>
    </source>
</evidence>
<proteinExistence type="inferred from homology"/>
<protein>
    <submittedName>
        <fullName evidence="5">Acetyltransferase domain containing protein</fullName>
    </submittedName>
</protein>
<dbReference type="EMBL" id="BK015522">
    <property type="protein sequence ID" value="DAE10879.1"/>
    <property type="molecule type" value="Genomic_DNA"/>
</dbReference>
<accession>A0A8S5PUX9</accession>
<dbReference type="Gene3D" id="3.40.630.30">
    <property type="match status" value="1"/>
</dbReference>
<dbReference type="GO" id="GO:0016747">
    <property type="term" value="F:acyltransferase activity, transferring groups other than amino-acyl groups"/>
    <property type="evidence" value="ECO:0007669"/>
    <property type="project" value="InterPro"/>
</dbReference>
<dbReference type="InterPro" id="IPR000182">
    <property type="entry name" value="GNAT_dom"/>
</dbReference>
<evidence type="ECO:0000256" key="3">
    <source>
        <dbReference type="ARBA" id="ARBA00038502"/>
    </source>
</evidence>
<keyword evidence="2" id="KW-0012">Acyltransferase</keyword>
<evidence type="ECO:0000256" key="1">
    <source>
        <dbReference type="ARBA" id="ARBA00022679"/>
    </source>
</evidence>
<dbReference type="Pfam" id="PF13302">
    <property type="entry name" value="Acetyltransf_3"/>
    <property type="match status" value="1"/>
</dbReference>
<dbReference type="PANTHER" id="PTHR43792:SF8">
    <property type="entry name" value="[RIBOSOMAL PROTEIN US5]-ALANINE N-ACETYLTRANSFERASE"/>
    <property type="match status" value="1"/>
</dbReference>
<dbReference type="PANTHER" id="PTHR43792">
    <property type="entry name" value="GNAT FAMILY, PUTATIVE (AFU_ORTHOLOGUE AFUA_3G00765)-RELATED-RELATED"/>
    <property type="match status" value="1"/>
</dbReference>
<dbReference type="InterPro" id="IPR016181">
    <property type="entry name" value="Acyl_CoA_acyltransferase"/>
</dbReference>